<dbReference type="GeneID" id="24562924"/>
<evidence type="ECO:0000313" key="1">
    <source>
        <dbReference type="EMBL" id="CDR94383.1"/>
    </source>
</evidence>
<dbReference type="Proteomes" id="UP000033188">
    <property type="component" value="Chromosome 1"/>
</dbReference>
<protein>
    <submittedName>
        <fullName evidence="1">Uncharacterized protein</fullName>
    </submittedName>
</protein>
<accession>A0A061D175</accession>
<dbReference type="AlphaFoldDB" id="A0A061D175"/>
<dbReference type="RefSeq" id="XP_012766569.1">
    <property type="nucleotide sequence ID" value="XM_012911115.1"/>
</dbReference>
<dbReference type="OMA" id="WILISEY"/>
<dbReference type="VEuPathDB" id="PiroplasmaDB:BBBOND_0106920"/>
<reference evidence="2" key="1">
    <citation type="journal article" date="2014" name="Nucleic Acids Res.">
        <title>The evolutionary dynamics of variant antigen genes in Babesia reveal a history of genomic innovation underlying host-parasite interaction.</title>
        <authorList>
            <person name="Jackson A.P."/>
            <person name="Otto T.D."/>
            <person name="Darby A."/>
            <person name="Ramaprasad A."/>
            <person name="Xia D."/>
            <person name="Echaide I.E."/>
            <person name="Farber M."/>
            <person name="Gahlot S."/>
            <person name="Gamble J."/>
            <person name="Gupta D."/>
            <person name="Gupta Y."/>
            <person name="Jackson L."/>
            <person name="Malandrin L."/>
            <person name="Malas T.B."/>
            <person name="Moussa E."/>
            <person name="Nair M."/>
            <person name="Reid A.J."/>
            <person name="Sanders M."/>
            <person name="Sharma J."/>
            <person name="Tracey A."/>
            <person name="Quail M.A."/>
            <person name="Weir W."/>
            <person name="Wastling J.M."/>
            <person name="Hall N."/>
            <person name="Willadsen P."/>
            <person name="Lingelbach K."/>
            <person name="Shiels B."/>
            <person name="Tait A."/>
            <person name="Berriman M."/>
            <person name="Allred D.R."/>
            <person name="Pain A."/>
        </authorList>
    </citation>
    <scope>NUCLEOTIDE SEQUENCE [LARGE SCALE GENOMIC DNA]</scope>
    <source>
        <strain evidence="2">Bond</strain>
    </source>
</reference>
<proteinExistence type="predicted"/>
<organism evidence="1 2">
    <name type="scientific">Babesia bigemina</name>
    <dbReference type="NCBI Taxonomy" id="5866"/>
    <lineage>
        <taxon>Eukaryota</taxon>
        <taxon>Sar</taxon>
        <taxon>Alveolata</taxon>
        <taxon>Apicomplexa</taxon>
        <taxon>Aconoidasida</taxon>
        <taxon>Piroplasmida</taxon>
        <taxon>Babesiidae</taxon>
        <taxon>Babesia</taxon>
    </lineage>
</organism>
<evidence type="ECO:0000313" key="2">
    <source>
        <dbReference type="Proteomes" id="UP000033188"/>
    </source>
</evidence>
<keyword evidence="2" id="KW-1185">Reference proteome</keyword>
<name>A0A061D175_BABBI</name>
<dbReference type="EMBL" id="LK391707">
    <property type="protein sequence ID" value="CDR94383.1"/>
    <property type="molecule type" value="Genomic_DNA"/>
</dbReference>
<dbReference type="Pfam" id="PF23523">
    <property type="entry name" value="Microp_apicomplexa_13"/>
    <property type="match status" value="1"/>
</dbReference>
<gene>
    <name evidence="1" type="ORF">BBBOND_0106920</name>
</gene>
<dbReference type="KEGG" id="bbig:BBBOND_0106920"/>
<sequence>MFRRSYNHIWRTVLLKGSPANKVATWSCAICMSLAWIYVSEKRNPRANGIFFRKREAEYFTDEEIAKWNEKFKSQNNN</sequence>
<dbReference type="InterPro" id="IPR056352">
    <property type="entry name" value="Microp_apicomplexa_13"/>
</dbReference>
<dbReference type="OrthoDB" id="370029at2759"/>